<dbReference type="RefSeq" id="WP_073824059.1">
    <property type="nucleotide sequence ID" value="NZ_MQVS01000004.1"/>
</dbReference>
<evidence type="ECO:0000256" key="1">
    <source>
        <dbReference type="ARBA" id="ARBA00022485"/>
    </source>
</evidence>
<evidence type="ECO:0000313" key="7">
    <source>
        <dbReference type="Proteomes" id="UP000185612"/>
    </source>
</evidence>
<protein>
    <recommendedName>
        <fullName evidence="5">HhH-GPD domain-containing protein</fullName>
    </recommendedName>
</protein>
<dbReference type="InterPro" id="IPR023170">
    <property type="entry name" value="HhH_base_excis_C"/>
</dbReference>
<proteinExistence type="predicted"/>
<dbReference type="EMBL" id="MQVS01000004">
    <property type="protein sequence ID" value="OKL51914.1"/>
    <property type="molecule type" value="Genomic_DNA"/>
</dbReference>
<dbReference type="InParanoid" id="A0A1Q5PWC5"/>
<keyword evidence="4" id="KW-0411">Iron-sulfur</keyword>
<comment type="caution">
    <text evidence="6">The sequence shown here is derived from an EMBL/GenBank/DDBJ whole genome shotgun (WGS) entry which is preliminary data.</text>
</comment>
<dbReference type="PANTHER" id="PTHR10359">
    <property type="entry name" value="A/G-SPECIFIC ADENINE GLYCOSYLASE/ENDONUCLEASE III"/>
    <property type="match status" value="1"/>
</dbReference>
<evidence type="ECO:0000256" key="2">
    <source>
        <dbReference type="ARBA" id="ARBA00022723"/>
    </source>
</evidence>
<accession>A0A1Q5PWC5</accession>
<dbReference type="STRING" id="52770.BSZ40_05380"/>
<evidence type="ECO:0000313" key="6">
    <source>
        <dbReference type="EMBL" id="OKL51914.1"/>
    </source>
</evidence>
<dbReference type="PANTHER" id="PTHR10359:SF19">
    <property type="entry name" value="DNA REPAIR GLYCOSYLASE MJ1434-RELATED"/>
    <property type="match status" value="1"/>
</dbReference>
<dbReference type="GO" id="GO:0051539">
    <property type="term" value="F:4 iron, 4 sulfur cluster binding"/>
    <property type="evidence" value="ECO:0007669"/>
    <property type="project" value="UniProtKB-KW"/>
</dbReference>
<sequence>MAASAPPPSLAQLYRRLDAAVDVGDWWRASSPNWWPADSELEIIAGAILVQNTAWAGAARALAALQAAGLLAPAALAAVGPELEELIRPAGFMRAKAASLRAAAAWWRDRGAAARALPTAALRTELLAVRGIGPETADVVALYVFNRPVFVCDTYARRLLAHVGYPPWPTYAAAHRALAPQVAATELPVRQWQHLHALIIRAGQAARTGGWPAVLGGDGS</sequence>
<dbReference type="Pfam" id="PF00730">
    <property type="entry name" value="HhH-GPD"/>
    <property type="match status" value="1"/>
</dbReference>
<dbReference type="Proteomes" id="UP000185612">
    <property type="component" value="Unassembled WGS sequence"/>
</dbReference>
<evidence type="ECO:0000256" key="4">
    <source>
        <dbReference type="ARBA" id="ARBA00023014"/>
    </source>
</evidence>
<dbReference type="SMART" id="SM00478">
    <property type="entry name" value="ENDO3c"/>
    <property type="match status" value="1"/>
</dbReference>
<reference evidence="7" key="1">
    <citation type="submission" date="2016-12" db="EMBL/GenBank/DDBJ databases">
        <authorList>
            <person name="Meng X."/>
        </authorList>
    </citation>
    <scope>NUCLEOTIDE SEQUENCE [LARGE SCALE GENOMIC DNA]</scope>
    <source>
        <strain evidence="7">DSM 20732</strain>
    </source>
</reference>
<keyword evidence="2" id="KW-0479">Metal-binding</keyword>
<evidence type="ECO:0000256" key="3">
    <source>
        <dbReference type="ARBA" id="ARBA00023004"/>
    </source>
</evidence>
<feature type="domain" description="HhH-GPD" evidence="5">
    <location>
        <begin position="49"/>
        <end position="205"/>
    </location>
</feature>
<dbReference type="OrthoDB" id="9802365at2"/>
<keyword evidence="3" id="KW-0408">Iron</keyword>
<dbReference type="Gene3D" id="1.10.1670.10">
    <property type="entry name" value="Helix-hairpin-Helix base-excision DNA repair enzymes (C-terminal)"/>
    <property type="match status" value="1"/>
</dbReference>
<organism evidence="6 7">
    <name type="scientific">Buchananella hordeovulneris</name>
    <dbReference type="NCBI Taxonomy" id="52770"/>
    <lineage>
        <taxon>Bacteria</taxon>
        <taxon>Bacillati</taxon>
        <taxon>Actinomycetota</taxon>
        <taxon>Actinomycetes</taxon>
        <taxon>Actinomycetales</taxon>
        <taxon>Actinomycetaceae</taxon>
        <taxon>Buchananella</taxon>
    </lineage>
</organism>
<dbReference type="GO" id="GO:0006284">
    <property type="term" value="P:base-excision repair"/>
    <property type="evidence" value="ECO:0007669"/>
    <property type="project" value="InterPro"/>
</dbReference>
<dbReference type="GO" id="GO:0046872">
    <property type="term" value="F:metal ion binding"/>
    <property type="evidence" value="ECO:0007669"/>
    <property type="project" value="UniProtKB-KW"/>
</dbReference>
<dbReference type="AlphaFoldDB" id="A0A1Q5PWC5"/>
<dbReference type="GO" id="GO:0003824">
    <property type="term" value="F:catalytic activity"/>
    <property type="evidence" value="ECO:0007669"/>
    <property type="project" value="InterPro"/>
</dbReference>
<dbReference type="InterPro" id="IPR003265">
    <property type="entry name" value="HhH-GPD_domain"/>
</dbReference>
<dbReference type="SUPFAM" id="SSF48150">
    <property type="entry name" value="DNA-glycosylase"/>
    <property type="match status" value="1"/>
</dbReference>
<dbReference type="Gene3D" id="1.10.340.30">
    <property type="entry name" value="Hypothetical protein, domain 2"/>
    <property type="match status" value="1"/>
</dbReference>
<gene>
    <name evidence="6" type="ORF">BSZ40_05380</name>
</gene>
<keyword evidence="1" id="KW-0004">4Fe-4S</keyword>
<name>A0A1Q5PWC5_9ACTO</name>
<keyword evidence="7" id="KW-1185">Reference proteome</keyword>
<dbReference type="CDD" id="cd00056">
    <property type="entry name" value="ENDO3c"/>
    <property type="match status" value="1"/>
</dbReference>
<dbReference type="InterPro" id="IPR011257">
    <property type="entry name" value="DNA_glycosylase"/>
</dbReference>
<evidence type="ECO:0000259" key="5">
    <source>
        <dbReference type="SMART" id="SM00478"/>
    </source>
</evidence>